<evidence type="ECO:0000256" key="2">
    <source>
        <dbReference type="ARBA" id="ARBA00023027"/>
    </source>
</evidence>
<dbReference type="EMBL" id="JAVXUP010003583">
    <property type="protein sequence ID" value="KAK2998572.1"/>
    <property type="molecule type" value="Genomic_DNA"/>
</dbReference>
<organism evidence="5 6">
    <name type="scientific">Escallonia herrerae</name>
    <dbReference type="NCBI Taxonomy" id="1293975"/>
    <lineage>
        <taxon>Eukaryota</taxon>
        <taxon>Viridiplantae</taxon>
        <taxon>Streptophyta</taxon>
        <taxon>Embryophyta</taxon>
        <taxon>Tracheophyta</taxon>
        <taxon>Spermatophyta</taxon>
        <taxon>Magnoliopsida</taxon>
        <taxon>eudicotyledons</taxon>
        <taxon>Gunneridae</taxon>
        <taxon>Pentapetalae</taxon>
        <taxon>asterids</taxon>
        <taxon>campanulids</taxon>
        <taxon>Escalloniales</taxon>
        <taxon>Escalloniaceae</taxon>
        <taxon>Escallonia</taxon>
    </lineage>
</organism>
<keyword evidence="6" id="KW-1185">Reference proteome</keyword>
<dbReference type="InterPro" id="IPR036291">
    <property type="entry name" value="NAD(P)-bd_dom_sf"/>
</dbReference>
<keyword evidence="2" id="KW-0520">NAD</keyword>
<dbReference type="Proteomes" id="UP001188597">
    <property type="component" value="Unassembled WGS sequence"/>
</dbReference>
<feature type="region of interest" description="Disordered" evidence="4">
    <location>
        <begin position="249"/>
        <end position="270"/>
    </location>
</feature>
<gene>
    <name evidence="5" type="ORF">RJ639_023310</name>
</gene>
<dbReference type="GO" id="GO:0016853">
    <property type="term" value="F:isomerase activity"/>
    <property type="evidence" value="ECO:0007669"/>
    <property type="project" value="UniProtKB-KW"/>
</dbReference>
<evidence type="ECO:0000256" key="4">
    <source>
        <dbReference type="SAM" id="MobiDB-lite"/>
    </source>
</evidence>
<dbReference type="Gene3D" id="3.40.50.720">
    <property type="entry name" value="NAD(P)-binding Rossmann-like Domain"/>
    <property type="match status" value="2"/>
</dbReference>
<comment type="similarity">
    <text evidence="1">Belongs to the NAD(P)-dependent epimerase/dehydratase family.</text>
</comment>
<sequence>MDLCPVSGRLPAIPPQSGEFPTSFTYQRAPSYCYPPNCLRHSADAVTPESPNRMFILGMGFVGQFFAEQLKNQGWAVSGTCTSIAKKKKLEEKGFNAYVFDANEPQLEVLNSLNYHTHLLISIPPVVGKGDPMLQHVNLLKSTLDDENLQWLSYLSSTSVYGDCGGAWVDEDAIETIIKQEALSKFQILRSSKQYTSRVHVADICGALHATFHKPSPGKIYNIVDDDPASRIEVFKFAQNLVEKKWPGQVKQSTTPDIEESSLSEGTLRGEKRVSNARMKRELGLRLLYPSYRSGLQSVIDCIDKPLIHQPQ</sequence>
<name>A0AA88UZ57_9ASTE</name>
<evidence type="ECO:0000313" key="6">
    <source>
        <dbReference type="Proteomes" id="UP001188597"/>
    </source>
</evidence>
<feature type="non-terminal residue" evidence="5">
    <location>
        <position position="312"/>
    </location>
</feature>
<comment type="caution">
    <text evidence="5">The sequence shown here is derived from an EMBL/GenBank/DDBJ whole genome shotgun (WGS) entry which is preliminary data.</text>
</comment>
<evidence type="ECO:0000256" key="3">
    <source>
        <dbReference type="ARBA" id="ARBA00023235"/>
    </source>
</evidence>
<keyword evidence="3" id="KW-0413">Isomerase</keyword>
<evidence type="ECO:0000256" key="1">
    <source>
        <dbReference type="ARBA" id="ARBA00007637"/>
    </source>
</evidence>
<proteinExistence type="inferred from homology"/>
<accession>A0AA88UZ57</accession>
<dbReference type="PANTHER" id="PTHR43574">
    <property type="entry name" value="EPIMERASE-RELATED"/>
    <property type="match status" value="1"/>
</dbReference>
<evidence type="ECO:0000313" key="5">
    <source>
        <dbReference type="EMBL" id="KAK2998572.1"/>
    </source>
</evidence>
<dbReference type="SUPFAM" id="SSF51735">
    <property type="entry name" value="NAD(P)-binding Rossmann-fold domains"/>
    <property type="match status" value="1"/>
</dbReference>
<protein>
    <submittedName>
        <fullName evidence="5">Uncharacterized protein</fullName>
    </submittedName>
</protein>
<dbReference type="AlphaFoldDB" id="A0AA88UZ57"/>
<reference evidence="5" key="1">
    <citation type="submission" date="2022-12" db="EMBL/GenBank/DDBJ databases">
        <title>Draft genome assemblies for two species of Escallonia (Escalloniales).</title>
        <authorList>
            <person name="Chanderbali A."/>
            <person name="Dervinis C."/>
            <person name="Anghel I."/>
            <person name="Soltis D."/>
            <person name="Soltis P."/>
            <person name="Zapata F."/>
        </authorList>
    </citation>
    <scope>NUCLEOTIDE SEQUENCE</scope>
    <source>
        <strain evidence="5">UCBG64.0493</strain>
        <tissue evidence="5">Leaf</tissue>
    </source>
</reference>